<evidence type="ECO:0000259" key="8">
    <source>
        <dbReference type="Pfam" id="PF04239"/>
    </source>
</evidence>
<evidence type="ECO:0000313" key="10">
    <source>
        <dbReference type="EMBL" id="MBU9722917.1"/>
    </source>
</evidence>
<keyword evidence="3" id="KW-1003">Cell membrane</keyword>
<evidence type="ECO:0000256" key="1">
    <source>
        <dbReference type="ARBA" id="ARBA00004651"/>
    </source>
</evidence>
<evidence type="ECO:0000256" key="5">
    <source>
        <dbReference type="ARBA" id="ARBA00022989"/>
    </source>
</evidence>
<feature type="domain" description="YetF-like N-terminal transmembrane" evidence="9">
    <location>
        <begin position="5"/>
        <end position="78"/>
    </location>
</feature>
<dbReference type="InterPro" id="IPR048454">
    <property type="entry name" value="YetF_N"/>
</dbReference>
<keyword evidence="11" id="KW-1185">Reference proteome</keyword>
<dbReference type="RefSeq" id="WP_088073602.1">
    <property type="nucleotide sequence ID" value="NZ_JAHQCR010000063.1"/>
</dbReference>
<dbReference type="Gene3D" id="3.30.240.20">
    <property type="entry name" value="bsu07140 like domains"/>
    <property type="match status" value="2"/>
</dbReference>
<reference evidence="10 11" key="1">
    <citation type="submission" date="2021-06" db="EMBL/GenBank/DDBJ databases">
        <title>Bacillus sp. RD4P76, an endophyte from a halophyte.</title>
        <authorList>
            <person name="Sun J.-Q."/>
        </authorList>
    </citation>
    <scope>NUCLEOTIDE SEQUENCE [LARGE SCALE GENOMIC DNA]</scope>
    <source>
        <strain evidence="10 11">JCM 17098</strain>
    </source>
</reference>
<name>A0ABS6JXG2_9BACI</name>
<keyword evidence="4 7" id="KW-0812">Transmembrane</keyword>
<sequence>MQGWLEVVLRSVVAIIILLFLSRTFIRKSMAQVTYFEFVSGIVIGAILAIGSIHLQVPIAYPIMGLIVWSVIPYALGWLSIKSETIRSFVQGKGVPVIKDGKILEDNLKKERYSSDELLKQLRAKNAFQVADVEFAVLETSGDLSVLMKKEAQPVTPKDMKLKVAPIKEPETVIMDGKIMDEPLATAGKNRRWLEMELEKIGAAIENVYLGQVDSYGQLTVDLFDDKLKVPSPQEKPLLYATIKKCQADLELFALSTNNPQAKQMYTQKAAKMKEVMNKVEHLLQ</sequence>
<feature type="transmembrane region" description="Helical" evidence="7">
    <location>
        <begin position="7"/>
        <end position="26"/>
    </location>
</feature>
<dbReference type="PANTHER" id="PTHR34582">
    <property type="entry name" value="UPF0702 TRANSMEMBRANE PROTEIN YCAP"/>
    <property type="match status" value="1"/>
</dbReference>
<evidence type="ECO:0000256" key="3">
    <source>
        <dbReference type="ARBA" id="ARBA00022475"/>
    </source>
</evidence>
<dbReference type="Proteomes" id="UP000790580">
    <property type="component" value="Unassembled WGS sequence"/>
</dbReference>
<accession>A0ABS6JXG2</accession>
<evidence type="ECO:0000313" key="11">
    <source>
        <dbReference type="Proteomes" id="UP000790580"/>
    </source>
</evidence>
<feature type="transmembrane region" description="Helical" evidence="7">
    <location>
        <begin position="59"/>
        <end position="79"/>
    </location>
</feature>
<gene>
    <name evidence="10" type="ORF">KS407_15980</name>
</gene>
<comment type="subcellular location">
    <subcellularLocation>
        <location evidence="1">Cell membrane</location>
        <topology evidence="1">Multi-pass membrane protein</topology>
    </subcellularLocation>
</comment>
<keyword evidence="5 7" id="KW-1133">Transmembrane helix</keyword>
<proteinExistence type="inferred from homology"/>
<dbReference type="InterPro" id="IPR012452">
    <property type="entry name" value="DUF1657"/>
</dbReference>
<evidence type="ECO:0000259" key="9">
    <source>
        <dbReference type="Pfam" id="PF20730"/>
    </source>
</evidence>
<comment type="caution">
    <text evidence="10">The sequence shown here is derived from an EMBL/GenBank/DDBJ whole genome shotgun (WGS) entry which is preliminary data.</text>
</comment>
<evidence type="ECO:0000256" key="7">
    <source>
        <dbReference type="SAM" id="Phobius"/>
    </source>
</evidence>
<evidence type="ECO:0000256" key="2">
    <source>
        <dbReference type="ARBA" id="ARBA00006448"/>
    </source>
</evidence>
<protein>
    <submittedName>
        <fullName evidence="10">DUF421 domain-containing protein</fullName>
    </submittedName>
</protein>
<keyword evidence="6 7" id="KW-0472">Membrane</keyword>
<dbReference type="Pfam" id="PF20730">
    <property type="entry name" value="YetF_N"/>
    <property type="match status" value="1"/>
</dbReference>
<evidence type="ECO:0000256" key="4">
    <source>
        <dbReference type="ARBA" id="ARBA00022692"/>
    </source>
</evidence>
<dbReference type="Pfam" id="PF04239">
    <property type="entry name" value="DUF421"/>
    <property type="match status" value="1"/>
</dbReference>
<evidence type="ECO:0000256" key="6">
    <source>
        <dbReference type="ARBA" id="ARBA00023136"/>
    </source>
</evidence>
<comment type="similarity">
    <text evidence="2">Belongs to the UPF0702 family.</text>
</comment>
<feature type="transmembrane region" description="Helical" evidence="7">
    <location>
        <begin position="33"/>
        <end position="53"/>
    </location>
</feature>
<dbReference type="EMBL" id="JAHQCR010000063">
    <property type="protein sequence ID" value="MBU9722917.1"/>
    <property type="molecule type" value="Genomic_DNA"/>
</dbReference>
<dbReference type="Pfam" id="PF07870">
    <property type="entry name" value="DUF1657"/>
    <property type="match status" value="1"/>
</dbReference>
<organism evidence="10 11">
    <name type="scientific">Evansella alkalicola</name>
    <dbReference type="NCBI Taxonomy" id="745819"/>
    <lineage>
        <taxon>Bacteria</taxon>
        <taxon>Bacillati</taxon>
        <taxon>Bacillota</taxon>
        <taxon>Bacilli</taxon>
        <taxon>Bacillales</taxon>
        <taxon>Bacillaceae</taxon>
        <taxon>Evansella</taxon>
    </lineage>
</organism>
<feature type="domain" description="YetF C-terminal" evidence="8">
    <location>
        <begin position="82"/>
        <end position="214"/>
    </location>
</feature>
<dbReference type="InterPro" id="IPR007353">
    <property type="entry name" value="DUF421"/>
</dbReference>
<dbReference type="InterPro" id="IPR023090">
    <property type="entry name" value="UPF0702_alpha/beta_dom_sf"/>
</dbReference>
<dbReference type="PANTHER" id="PTHR34582:SF7">
    <property type="entry name" value="UPF0702 TRANSMEMBRANE PROTEIN YDFS"/>
    <property type="match status" value="1"/>
</dbReference>